<protein>
    <submittedName>
        <fullName evidence="2">Uncharacterized protein</fullName>
    </submittedName>
</protein>
<feature type="compositionally biased region" description="Basic and acidic residues" evidence="1">
    <location>
        <begin position="263"/>
        <end position="274"/>
    </location>
</feature>
<evidence type="ECO:0000256" key="1">
    <source>
        <dbReference type="SAM" id="MobiDB-lite"/>
    </source>
</evidence>
<feature type="region of interest" description="Disordered" evidence="1">
    <location>
        <begin position="263"/>
        <end position="296"/>
    </location>
</feature>
<keyword evidence="3" id="KW-1185">Reference proteome</keyword>
<sequence>METHLKNKLNIPGAYIEHEKGTVEKIIITTQFKKPQEFKEEEEVISELKEKEYSGKKQELNQKTVKNKIIKQEKLDIQEIMAHIIKKVLDQKINLTLEQILVILISSIHQDSIITEEQGVIKTEFNTISQGEFILKEIPGITHKDPDYNLVTKKKSPITSLSPIKSIKLISKLIRKEKEIITHKPKQNPTPEEMAPRAQPSTIISGMAKEEKIKDMKYTPSLELEYLNKNSFQNRKSTNINENKLDPPVADIEGNVGYTELTKLSKKEGPEQKTENPSFNQQEENSINLKESPMSTTKENKVAETKIQKNNSDIFCQGQNKEELGIHKEFTYPINIEDCMENKPELNEMWSLNPIKNSPHSKEEDSPAPYHHSNKENTNLNLGINYLSLDKAKETQINRKEEISEEINDRQKKHDQKDLSKPTNMNVIESDGILLTEDQFPWEGYTNWQPLRNENCNLELYKITKQDHQFSAQHVKWLEEITIAPNEKSASKKETLTKEEKECFWITQNVKVYPSLQAHLERQYQNSTQNKGGKKNNSKNGNTYCEYLSDKEELQDQYINKGRRNEATAKKTKFKDNIDNKFSHPQ</sequence>
<feature type="compositionally biased region" description="Polar residues" evidence="1">
    <location>
        <begin position="275"/>
        <end position="296"/>
    </location>
</feature>
<evidence type="ECO:0000313" key="2">
    <source>
        <dbReference type="EMBL" id="MBW0563089.1"/>
    </source>
</evidence>
<name>A0A9Q3PIK9_9BASI</name>
<comment type="caution">
    <text evidence="2">The sequence shown here is derived from an EMBL/GenBank/DDBJ whole genome shotgun (WGS) entry which is preliminary data.</text>
</comment>
<accession>A0A9Q3PIK9</accession>
<feature type="compositionally biased region" description="Basic and acidic residues" evidence="1">
    <location>
        <begin position="401"/>
        <end position="420"/>
    </location>
</feature>
<feature type="region of interest" description="Disordered" evidence="1">
    <location>
        <begin position="401"/>
        <end position="423"/>
    </location>
</feature>
<evidence type="ECO:0000313" key="3">
    <source>
        <dbReference type="Proteomes" id="UP000765509"/>
    </source>
</evidence>
<organism evidence="2 3">
    <name type="scientific">Austropuccinia psidii MF-1</name>
    <dbReference type="NCBI Taxonomy" id="1389203"/>
    <lineage>
        <taxon>Eukaryota</taxon>
        <taxon>Fungi</taxon>
        <taxon>Dikarya</taxon>
        <taxon>Basidiomycota</taxon>
        <taxon>Pucciniomycotina</taxon>
        <taxon>Pucciniomycetes</taxon>
        <taxon>Pucciniales</taxon>
        <taxon>Sphaerophragmiaceae</taxon>
        <taxon>Austropuccinia</taxon>
    </lineage>
</organism>
<feature type="region of interest" description="Disordered" evidence="1">
    <location>
        <begin position="354"/>
        <end position="377"/>
    </location>
</feature>
<feature type="region of interest" description="Disordered" evidence="1">
    <location>
        <begin position="562"/>
        <end position="586"/>
    </location>
</feature>
<reference evidence="2" key="1">
    <citation type="submission" date="2021-03" db="EMBL/GenBank/DDBJ databases">
        <title>Draft genome sequence of rust myrtle Austropuccinia psidii MF-1, a brazilian biotype.</title>
        <authorList>
            <person name="Quecine M.C."/>
            <person name="Pachon D.M.R."/>
            <person name="Bonatelli M.L."/>
            <person name="Correr F.H."/>
            <person name="Franceschini L.M."/>
            <person name="Leite T.F."/>
            <person name="Margarido G.R.A."/>
            <person name="Almeida C.A."/>
            <person name="Ferrarezi J.A."/>
            <person name="Labate C.A."/>
        </authorList>
    </citation>
    <scope>NUCLEOTIDE SEQUENCE</scope>
    <source>
        <strain evidence="2">MF-1</strain>
    </source>
</reference>
<feature type="compositionally biased region" description="Basic and acidic residues" evidence="1">
    <location>
        <begin position="563"/>
        <end position="586"/>
    </location>
</feature>
<feature type="region of interest" description="Disordered" evidence="1">
    <location>
        <begin position="524"/>
        <end position="544"/>
    </location>
</feature>
<dbReference type="EMBL" id="AVOT02073686">
    <property type="protein sequence ID" value="MBW0563089.1"/>
    <property type="molecule type" value="Genomic_DNA"/>
</dbReference>
<dbReference type="Proteomes" id="UP000765509">
    <property type="component" value="Unassembled WGS sequence"/>
</dbReference>
<dbReference type="AlphaFoldDB" id="A0A9Q3PIK9"/>
<gene>
    <name evidence="2" type="ORF">O181_102804</name>
</gene>
<proteinExistence type="predicted"/>